<sequence length="484" mass="53192">MASSSPQSDDFPSILKGKRILLTTESLGPVNGVSRTTSNLIKYLHRNGVDLAVVAPQFPGQQQPSPSSSQNQTLDVRLPGYPLAYNPDLTLVYPFRLDTIYTQTFNPDLIYIASPASLGFQILLQARQLHNPPPTLLNFQTDLSSYSTIIFPSPLSEIAVWLLSTVQGYLFRHPSIHTIFYPCTAVLSYLQTTGTPTSKTHRLGRGVNTTLFHPGRRSPSLRAILAPNNEILLLTVCRLAPEKGFEVLASITSTLVALKLPFKLLIVGGNRNPDVETTIHRLFDAVKGHVVFLGFLTGEDLARAYASADLFLHCSITETFGLVVLEAMASGVPVIARDQGGPSDIVRNQETGYLVPPDEGEVFAALVREVARDEKLRRKLAVRARAYAEEMTWEKINRRVAGRMADALVERERGRERDVSSETALLEGSGRGGVSVLEKVRMILAVGVVYLMWLVAVVPLIVHGEKMVPRALSRIPLVGRLVRA</sequence>
<feature type="domain" description="Glycosyltransferase subfamily 4-like N-terminal" evidence="4">
    <location>
        <begin position="30"/>
        <end position="210"/>
    </location>
</feature>
<dbReference type="OrthoDB" id="512920at2759"/>
<evidence type="ECO:0000313" key="5">
    <source>
        <dbReference type="EMBL" id="PYH94873.1"/>
    </source>
</evidence>
<dbReference type="EMBL" id="KZ825864">
    <property type="protein sequence ID" value="PYH94873.1"/>
    <property type="molecule type" value="Genomic_DNA"/>
</dbReference>
<dbReference type="Proteomes" id="UP000247810">
    <property type="component" value="Unassembled WGS sequence"/>
</dbReference>
<dbReference type="SUPFAM" id="SSF53756">
    <property type="entry name" value="UDP-Glycosyltransferase/glycogen phosphorylase"/>
    <property type="match status" value="1"/>
</dbReference>
<dbReference type="InterPro" id="IPR028098">
    <property type="entry name" value="Glyco_trans_4-like_N"/>
</dbReference>
<name>A0A319DU81_9EURO</name>
<feature type="domain" description="Glycosyl transferase family 1" evidence="3">
    <location>
        <begin position="225"/>
        <end position="385"/>
    </location>
</feature>
<dbReference type="Pfam" id="PF13439">
    <property type="entry name" value="Glyco_transf_4"/>
    <property type="match status" value="1"/>
</dbReference>
<keyword evidence="2" id="KW-0472">Membrane</keyword>
<evidence type="ECO:0000259" key="3">
    <source>
        <dbReference type="Pfam" id="PF00534"/>
    </source>
</evidence>
<evidence type="ECO:0000259" key="4">
    <source>
        <dbReference type="Pfam" id="PF13439"/>
    </source>
</evidence>
<reference evidence="5 6" key="1">
    <citation type="submission" date="2018-02" db="EMBL/GenBank/DDBJ databases">
        <title>The genomes of Aspergillus section Nigri reveals drivers in fungal speciation.</title>
        <authorList>
            <consortium name="DOE Joint Genome Institute"/>
            <person name="Vesth T.C."/>
            <person name="Nybo J."/>
            <person name="Theobald S."/>
            <person name="Brandl J."/>
            <person name="Frisvad J.C."/>
            <person name="Nielsen K.F."/>
            <person name="Lyhne E.K."/>
            <person name="Kogle M.E."/>
            <person name="Kuo A."/>
            <person name="Riley R."/>
            <person name="Clum A."/>
            <person name="Nolan M."/>
            <person name="Lipzen A."/>
            <person name="Salamov A."/>
            <person name="Henrissat B."/>
            <person name="Wiebenga A."/>
            <person name="De vries R.P."/>
            <person name="Grigoriev I.V."/>
            <person name="Mortensen U.H."/>
            <person name="Andersen M.R."/>
            <person name="Baker S.E."/>
        </authorList>
    </citation>
    <scope>NUCLEOTIDE SEQUENCE [LARGE SCALE GENOMIC DNA]</scope>
    <source>
        <strain evidence="5 6">CBS 707.79</strain>
    </source>
</reference>
<dbReference type="VEuPathDB" id="FungiDB:BO71DRAFT_219965"/>
<dbReference type="PANTHER" id="PTHR45947:SF3">
    <property type="entry name" value="SULFOQUINOVOSYL TRANSFERASE SQD2"/>
    <property type="match status" value="1"/>
</dbReference>
<evidence type="ECO:0000313" key="6">
    <source>
        <dbReference type="Proteomes" id="UP000247810"/>
    </source>
</evidence>
<dbReference type="PANTHER" id="PTHR45947">
    <property type="entry name" value="SULFOQUINOVOSYL TRANSFERASE SQD2"/>
    <property type="match status" value="1"/>
</dbReference>
<keyword evidence="2" id="KW-0812">Transmembrane</keyword>
<dbReference type="Gene3D" id="3.40.50.2000">
    <property type="entry name" value="Glycogen Phosphorylase B"/>
    <property type="match status" value="2"/>
</dbReference>
<organism evidence="5 6">
    <name type="scientific">Aspergillus ellipticus CBS 707.79</name>
    <dbReference type="NCBI Taxonomy" id="1448320"/>
    <lineage>
        <taxon>Eukaryota</taxon>
        <taxon>Fungi</taxon>
        <taxon>Dikarya</taxon>
        <taxon>Ascomycota</taxon>
        <taxon>Pezizomycotina</taxon>
        <taxon>Eurotiomycetes</taxon>
        <taxon>Eurotiomycetidae</taxon>
        <taxon>Eurotiales</taxon>
        <taxon>Aspergillaceae</taxon>
        <taxon>Aspergillus</taxon>
        <taxon>Aspergillus subgen. Circumdati</taxon>
    </lineage>
</organism>
<dbReference type="CDD" id="cd03814">
    <property type="entry name" value="GT4-like"/>
    <property type="match status" value="1"/>
</dbReference>
<feature type="transmembrane region" description="Helical" evidence="2">
    <location>
        <begin position="442"/>
        <end position="462"/>
    </location>
</feature>
<dbReference type="Pfam" id="PF00534">
    <property type="entry name" value="Glycos_transf_1"/>
    <property type="match status" value="1"/>
</dbReference>
<dbReference type="InterPro" id="IPR050194">
    <property type="entry name" value="Glycosyltransferase_grp1"/>
</dbReference>
<dbReference type="STRING" id="1448320.A0A319DU81"/>
<evidence type="ECO:0000256" key="1">
    <source>
        <dbReference type="ARBA" id="ARBA00022676"/>
    </source>
</evidence>
<accession>A0A319DU81</accession>
<keyword evidence="6" id="KW-1185">Reference proteome</keyword>
<gene>
    <name evidence="5" type="ORF">BO71DRAFT_219965</name>
</gene>
<dbReference type="AlphaFoldDB" id="A0A319DU81"/>
<keyword evidence="1" id="KW-0328">Glycosyltransferase</keyword>
<keyword evidence="2" id="KW-1133">Transmembrane helix</keyword>
<proteinExistence type="predicted"/>
<evidence type="ECO:0000256" key="2">
    <source>
        <dbReference type="SAM" id="Phobius"/>
    </source>
</evidence>
<dbReference type="InterPro" id="IPR001296">
    <property type="entry name" value="Glyco_trans_1"/>
</dbReference>
<keyword evidence="5" id="KW-0808">Transferase</keyword>
<protein>
    <submittedName>
        <fullName evidence="5">Glycosyl transferase</fullName>
    </submittedName>
</protein>
<dbReference type="GO" id="GO:0016757">
    <property type="term" value="F:glycosyltransferase activity"/>
    <property type="evidence" value="ECO:0007669"/>
    <property type="project" value="UniProtKB-KW"/>
</dbReference>